<evidence type="ECO:0000313" key="8">
    <source>
        <dbReference type="Proteomes" id="UP000241394"/>
    </source>
</evidence>
<feature type="domain" description="UDP N-acetylglucosamine O-acyltransferase C-terminal" evidence="6">
    <location>
        <begin position="38"/>
        <end position="69"/>
    </location>
</feature>
<feature type="non-terminal residue" evidence="7">
    <location>
        <position position="1"/>
    </location>
</feature>
<dbReference type="SUPFAM" id="SSF51161">
    <property type="entry name" value="Trimeric LpxA-like enzymes"/>
    <property type="match status" value="1"/>
</dbReference>
<keyword evidence="8" id="KW-1185">Reference proteome</keyword>
<protein>
    <submittedName>
        <fullName evidence="7">Acyl-[acyl-carrier-protein]--UDP-N-acetylglucosamine O-acyltransferase</fullName>
    </submittedName>
</protein>
<dbReference type="PANTHER" id="PTHR43480">
    <property type="entry name" value="ACYL-[ACYL-CARRIER-PROTEIN]--UDP-N-ACETYLGLUCOSAMINE O-ACYLTRANSFERASE"/>
    <property type="match status" value="1"/>
</dbReference>
<dbReference type="AlphaFoldDB" id="A0A2R6QUU3"/>
<dbReference type="Gramene" id="PSS15520">
    <property type="protein sequence ID" value="PSS15520"/>
    <property type="gene ID" value="CEY00_Acc13011"/>
</dbReference>
<evidence type="ECO:0000313" key="7">
    <source>
        <dbReference type="EMBL" id="PSS15520.1"/>
    </source>
</evidence>
<evidence type="ECO:0000256" key="5">
    <source>
        <dbReference type="ARBA" id="ARBA00023315"/>
    </source>
</evidence>
<dbReference type="GO" id="GO:0009245">
    <property type="term" value="P:lipid A biosynthetic process"/>
    <property type="evidence" value="ECO:0007669"/>
    <property type="project" value="UniProtKB-KW"/>
</dbReference>
<dbReference type="GO" id="GO:0016020">
    <property type="term" value="C:membrane"/>
    <property type="evidence" value="ECO:0007669"/>
    <property type="project" value="GOC"/>
</dbReference>
<keyword evidence="1" id="KW-0444">Lipid biosynthesis</keyword>
<reference evidence="8" key="2">
    <citation type="journal article" date="2018" name="BMC Genomics">
        <title>A manually annotated Actinidia chinensis var. chinensis (kiwifruit) genome highlights the challenges associated with draft genomes and gene prediction in plants.</title>
        <authorList>
            <person name="Pilkington S.M."/>
            <person name="Crowhurst R."/>
            <person name="Hilario E."/>
            <person name="Nardozza S."/>
            <person name="Fraser L."/>
            <person name="Peng Y."/>
            <person name="Gunaseelan K."/>
            <person name="Simpson R."/>
            <person name="Tahir J."/>
            <person name="Deroles S.C."/>
            <person name="Templeton K."/>
            <person name="Luo Z."/>
            <person name="Davy M."/>
            <person name="Cheng C."/>
            <person name="McNeilage M."/>
            <person name="Scaglione D."/>
            <person name="Liu Y."/>
            <person name="Zhang Q."/>
            <person name="Datson P."/>
            <person name="De Silva N."/>
            <person name="Gardiner S.E."/>
            <person name="Bassett H."/>
            <person name="Chagne D."/>
            <person name="McCallum J."/>
            <person name="Dzierzon H."/>
            <person name="Deng C."/>
            <person name="Wang Y.Y."/>
            <person name="Barron L."/>
            <person name="Manako K."/>
            <person name="Bowen J."/>
            <person name="Foster T.M."/>
            <person name="Erridge Z.A."/>
            <person name="Tiffin H."/>
            <person name="Waite C.N."/>
            <person name="Davies K.M."/>
            <person name="Grierson E.P."/>
            <person name="Laing W.A."/>
            <person name="Kirk R."/>
            <person name="Chen X."/>
            <person name="Wood M."/>
            <person name="Montefiori M."/>
            <person name="Brummell D.A."/>
            <person name="Schwinn K.E."/>
            <person name="Catanach A."/>
            <person name="Fullerton C."/>
            <person name="Li D."/>
            <person name="Meiyalaghan S."/>
            <person name="Nieuwenhuizen N."/>
            <person name="Read N."/>
            <person name="Prakash R."/>
            <person name="Hunter D."/>
            <person name="Zhang H."/>
            <person name="McKenzie M."/>
            <person name="Knabel M."/>
            <person name="Harris A."/>
            <person name="Allan A.C."/>
            <person name="Gleave A."/>
            <person name="Chen A."/>
            <person name="Janssen B.J."/>
            <person name="Plunkett B."/>
            <person name="Ampomah-Dwamena C."/>
            <person name="Voogd C."/>
            <person name="Leif D."/>
            <person name="Lafferty D."/>
            <person name="Souleyre E.J.F."/>
            <person name="Varkonyi-Gasic E."/>
            <person name="Gambi F."/>
            <person name="Hanley J."/>
            <person name="Yao J.L."/>
            <person name="Cheung J."/>
            <person name="David K.M."/>
            <person name="Warren B."/>
            <person name="Marsh K."/>
            <person name="Snowden K.C."/>
            <person name="Lin-Wang K."/>
            <person name="Brian L."/>
            <person name="Martinez-Sanchez M."/>
            <person name="Wang M."/>
            <person name="Ileperuma N."/>
            <person name="Macnee N."/>
            <person name="Campin R."/>
            <person name="McAtee P."/>
            <person name="Drummond R.S.M."/>
            <person name="Espley R.V."/>
            <person name="Ireland H.S."/>
            <person name="Wu R."/>
            <person name="Atkinson R.G."/>
            <person name="Karunairetnam S."/>
            <person name="Bulley S."/>
            <person name="Chunkath S."/>
            <person name="Hanley Z."/>
            <person name="Storey R."/>
            <person name="Thrimawithana A.H."/>
            <person name="Thomson S."/>
            <person name="David C."/>
            <person name="Testolin R."/>
            <person name="Huang H."/>
            <person name="Hellens R.P."/>
            <person name="Schaffer R.J."/>
        </authorList>
    </citation>
    <scope>NUCLEOTIDE SEQUENCE [LARGE SCALE GENOMIC DNA]</scope>
    <source>
        <strain evidence="8">cv. Red5</strain>
    </source>
</reference>
<name>A0A2R6QUU3_ACTCC</name>
<dbReference type="GO" id="GO:0008780">
    <property type="term" value="F:acyl-[acyl-carrier-protein]-UDP-N-acetylglucosamine O-acyltransferase activity"/>
    <property type="evidence" value="ECO:0007669"/>
    <property type="project" value="InterPro"/>
</dbReference>
<dbReference type="InterPro" id="IPR029098">
    <property type="entry name" value="Acetyltransf_C"/>
</dbReference>
<dbReference type="Pfam" id="PF13720">
    <property type="entry name" value="Acetyltransf_11"/>
    <property type="match status" value="1"/>
</dbReference>
<keyword evidence="4" id="KW-0443">Lipid metabolism</keyword>
<sequence length="107" mass="11667">GAVVDLPGSTVIECNNVIGHHSLVGIKCEDMKYKVSQDIPKYMMVSGERAELRGLNLEGLRRHSFSDSEDLSLCMISILRNTKFVVNSCPSLASGGDNLLQTIDPKC</sequence>
<comment type="caution">
    <text evidence="7">The sequence shown here is derived from an EMBL/GenBank/DDBJ whole genome shotgun (WGS) entry which is preliminary data.</text>
</comment>
<proteinExistence type="predicted"/>
<evidence type="ECO:0000259" key="6">
    <source>
        <dbReference type="Pfam" id="PF13720"/>
    </source>
</evidence>
<dbReference type="Proteomes" id="UP000241394">
    <property type="component" value="Chromosome LG12"/>
</dbReference>
<accession>A0A2R6QUU3</accession>
<evidence type="ECO:0000256" key="3">
    <source>
        <dbReference type="ARBA" id="ARBA00022679"/>
    </source>
</evidence>
<keyword evidence="3 7" id="KW-0808">Transferase</keyword>
<organism evidence="7 8">
    <name type="scientific">Actinidia chinensis var. chinensis</name>
    <name type="common">Chinese soft-hair kiwi</name>
    <dbReference type="NCBI Taxonomy" id="1590841"/>
    <lineage>
        <taxon>Eukaryota</taxon>
        <taxon>Viridiplantae</taxon>
        <taxon>Streptophyta</taxon>
        <taxon>Embryophyta</taxon>
        <taxon>Tracheophyta</taxon>
        <taxon>Spermatophyta</taxon>
        <taxon>Magnoliopsida</taxon>
        <taxon>eudicotyledons</taxon>
        <taxon>Gunneridae</taxon>
        <taxon>Pentapetalae</taxon>
        <taxon>asterids</taxon>
        <taxon>Ericales</taxon>
        <taxon>Actinidiaceae</taxon>
        <taxon>Actinidia</taxon>
    </lineage>
</organism>
<dbReference type="PANTHER" id="PTHR43480:SF1">
    <property type="entry name" value="ACYL-[ACYL-CARRIER-PROTEIN]--UDP-N-ACETYLGLUCOSAMINE O-ACYLTRANSFERASE, MITOCHONDRIAL-RELATED"/>
    <property type="match status" value="1"/>
</dbReference>
<dbReference type="InterPro" id="IPR010137">
    <property type="entry name" value="Lipid_A_LpxA"/>
</dbReference>
<dbReference type="InParanoid" id="A0A2R6QUU3"/>
<evidence type="ECO:0000256" key="1">
    <source>
        <dbReference type="ARBA" id="ARBA00022516"/>
    </source>
</evidence>
<dbReference type="OrthoDB" id="1747770at2759"/>
<dbReference type="EMBL" id="NKQK01000012">
    <property type="protein sequence ID" value="PSS15520.1"/>
    <property type="molecule type" value="Genomic_DNA"/>
</dbReference>
<evidence type="ECO:0000256" key="4">
    <source>
        <dbReference type="ARBA" id="ARBA00023098"/>
    </source>
</evidence>
<reference evidence="7 8" key="1">
    <citation type="submission" date="2017-07" db="EMBL/GenBank/DDBJ databases">
        <title>An improved, manually edited Actinidia chinensis var. chinensis (kiwifruit) genome highlights the challenges associated with draft genomes and gene prediction in plants.</title>
        <authorList>
            <person name="Pilkington S."/>
            <person name="Crowhurst R."/>
            <person name="Hilario E."/>
            <person name="Nardozza S."/>
            <person name="Fraser L."/>
            <person name="Peng Y."/>
            <person name="Gunaseelan K."/>
            <person name="Simpson R."/>
            <person name="Tahir J."/>
            <person name="Deroles S."/>
            <person name="Templeton K."/>
            <person name="Luo Z."/>
            <person name="Davy M."/>
            <person name="Cheng C."/>
            <person name="Mcneilage M."/>
            <person name="Scaglione D."/>
            <person name="Liu Y."/>
            <person name="Zhang Q."/>
            <person name="Datson P."/>
            <person name="De Silva N."/>
            <person name="Gardiner S."/>
            <person name="Bassett H."/>
            <person name="Chagne D."/>
            <person name="Mccallum J."/>
            <person name="Dzierzon H."/>
            <person name="Deng C."/>
            <person name="Wang Y.-Y."/>
            <person name="Barron N."/>
            <person name="Manako K."/>
            <person name="Bowen J."/>
            <person name="Foster T."/>
            <person name="Erridge Z."/>
            <person name="Tiffin H."/>
            <person name="Waite C."/>
            <person name="Davies K."/>
            <person name="Grierson E."/>
            <person name="Laing W."/>
            <person name="Kirk R."/>
            <person name="Chen X."/>
            <person name="Wood M."/>
            <person name="Montefiori M."/>
            <person name="Brummell D."/>
            <person name="Schwinn K."/>
            <person name="Catanach A."/>
            <person name="Fullerton C."/>
            <person name="Li D."/>
            <person name="Meiyalaghan S."/>
            <person name="Nieuwenhuizen N."/>
            <person name="Read N."/>
            <person name="Prakash R."/>
            <person name="Hunter D."/>
            <person name="Zhang H."/>
            <person name="Mckenzie M."/>
            <person name="Knabel M."/>
            <person name="Harris A."/>
            <person name="Allan A."/>
            <person name="Chen A."/>
            <person name="Janssen B."/>
            <person name="Plunkett B."/>
            <person name="Dwamena C."/>
            <person name="Voogd C."/>
            <person name="Leif D."/>
            <person name="Lafferty D."/>
            <person name="Souleyre E."/>
            <person name="Varkonyi-Gasic E."/>
            <person name="Gambi F."/>
            <person name="Hanley J."/>
            <person name="Yao J.-L."/>
            <person name="Cheung J."/>
            <person name="David K."/>
            <person name="Warren B."/>
            <person name="Marsh K."/>
            <person name="Snowden K."/>
            <person name="Lin-Wang K."/>
            <person name="Brian L."/>
            <person name="Martinez-Sanchez M."/>
            <person name="Wang M."/>
            <person name="Ileperuma N."/>
            <person name="Macnee N."/>
            <person name="Campin R."/>
            <person name="Mcatee P."/>
            <person name="Drummond R."/>
            <person name="Espley R."/>
            <person name="Ireland H."/>
            <person name="Wu R."/>
            <person name="Atkinson R."/>
            <person name="Karunairetnam S."/>
            <person name="Bulley S."/>
            <person name="Chunkath S."/>
            <person name="Hanley Z."/>
            <person name="Storey R."/>
            <person name="Thrimawithana A."/>
            <person name="Thomson S."/>
            <person name="David C."/>
            <person name="Testolin R."/>
        </authorList>
    </citation>
    <scope>NUCLEOTIDE SEQUENCE [LARGE SCALE GENOMIC DNA]</scope>
    <source>
        <strain evidence="8">cv. Red5</strain>
        <tissue evidence="7">Young leaf</tissue>
    </source>
</reference>
<keyword evidence="2" id="KW-0441">Lipid A biosynthesis</keyword>
<evidence type="ECO:0000256" key="2">
    <source>
        <dbReference type="ARBA" id="ARBA00022556"/>
    </source>
</evidence>
<dbReference type="InterPro" id="IPR011004">
    <property type="entry name" value="Trimer_LpxA-like_sf"/>
</dbReference>
<keyword evidence="5 7" id="KW-0012">Acyltransferase</keyword>
<dbReference type="STRING" id="1590841.A0A2R6QUU3"/>
<gene>
    <name evidence="7" type="ORF">CEY00_Acc13011</name>
</gene>